<organism evidence="3">
    <name type="scientific">freshwater metagenome</name>
    <dbReference type="NCBI Taxonomy" id="449393"/>
    <lineage>
        <taxon>unclassified sequences</taxon>
        <taxon>metagenomes</taxon>
        <taxon>ecological metagenomes</taxon>
    </lineage>
</organism>
<gene>
    <name evidence="3" type="ORF">UFOPK1855_00212</name>
</gene>
<dbReference type="GO" id="GO:0016787">
    <property type="term" value="F:hydrolase activity"/>
    <property type="evidence" value="ECO:0007669"/>
    <property type="project" value="UniProtKB-KW"/>
</dbReference>
<dbReference type="CDD" id="cd24158">
    <property type="entry name" value="NUDIX_ADPRase_Rv1700"/>
    <property type="match status" value="1"/>
</dbReference>
<dbReference type="PROSITE" id="PS51462">
    <property type="entry name" value="NUDIX"/>
    <property type="match status" value="1"/>
</dbReference>
<feature type="domain" description="Nudix hydrolase" evidence="2">
    <location>
        <begin position="43"/>
        <end position="180"/>
    </location>
</feature>
<evidence type="ECO:0000259" key="2">
    <source>
        <dbReference type="PROSITE" id="PS51462"/>
    </source>
</evidence>
<accession>A0A6J6H1D3</accession>
<dbReference type="Pfam" id="PF00293">
    <property type="entry name" value="NUDIX"/>
    <property type="match status" value="1"/>
</dbReference>
<protein>
    <submittedName>
        <fullName evidence="3">Unannotated protein</fullName>
    </submittedName>
</protein>
<dbReference type="PANTHER" id="PTHR11839">
    <property type="entry name" value="UDP/ADP-SUGAR PYROPHOSPHATASE"/>
    <property type="match status" value="1"/>
</dbReference>
<dbReference type="GO" id="GO:0019693">
    <property type="term" value="P:ribose phosphate metabolic process"/>
    <property type="evidence" value="ECO:0007669"/>
    <property type="project" value="TreeGrafter"/>
</dbReference>
<dbReference type="EMBL" id="CAEZUW010000018">
    <property type="protein sequence ID" value="CAB4607497.1"/>
    <property type="molecule type" value="Genomic_DNA"/>
</dbReference>
<sequence length="184" mass="20302">MPKDEPADFSVTARQTVFEGRVWNVVSETFDYNGQSLTRDFVAHTGAVAVAALNEAGELFMIRQYRHPVRKYLWELPAGLTDMAGESNLDAAKRELAEEAGLQAEHWQSLQTFHTTPGGNDESIEIFLATGLSAVEIDFVREGEESDMQGRWVALDEALLSVQDSDIQNPAAVVAILALAHRVK</sequence>
<dbReference type="SUPFAM" id="SSF55811">
    <property type="entry name" value="Nudix"/>
    <property type="match status" value="1"/>
</dbReference>
<dbReference type="InterPro" id="IPR015797">
    <property type="entry name" value="NUDIX_hydrolase-like_dom_sf"/>
</dbReference>
<proteinExistence type="predicted"/>
<dbReference type="AlphaFoldDB" id="A0A6J6H1D3"/>
<dbReference type="Gene3D" id="3.90.79.10">
    <property type="entry name" value="Nucleoside Triphosphate Pyrophosphohydrolase"/>
    <property type="match status" value="1"/>
</dbReference>
<dbReference type="GO" id="GO:0005829">
    <property type="term" value="C:cytosol"/>
    <property type="evidence" value="ECO:0007669"/>
    <property type="project" value="TreeGrafter"/>
</dbReference>
<dbReference type="GO" id="GO:0006753">
    <property type="term" value="P:nucleoside phosphate metabolic process"/>
    <property type="evidence" value="ECO:0007669"/>
    <property type="project" value="TreeGrafter"/>
</dbReference>
<evidence type="ECO:0000256" key="1">
    <source>
        <dbReference type="ARBA" id="ARBA00022801"/>
    </source>
</evidence>
<keyword evidence="1" id="KW-0378">Hydrolase</keyword>
<dbReference type="InterPro" id="IPR000086">
    <property type="entry name" value="NUDIX_hydrolase_dom"/>
</dbReference>
<reference evidence="3" key="1">
    <citation type="submission" date="2020-05" db="EMBL/GenBank/DDBJ databases">
        <authorList>
            <person name="Chiriac C."/>
            <person name="Salcher M."/>
            <person name="Ghai R."/>
            <person name="Kavagutti S V."/>
        </authorList>
    </citation>
    <scope>NUCLEOTIDE SEQUENCE</scope>
</reference>
<dbReference type="PANTHER" id="PTHR11839:SF31">
    <property type="entry name" value="ADP-RIBOSE PYROPHOSPHATASE"/>
    <property type="match status" value="1"/>
</dbReference>
<evidence type="ECO:0000313" key="3">
    <source>
        <dbReference type="EMBL" id="CAB4607497.1"/>
    </source>
</evidence>
<name>A0A6J6H1D3_9ZZZZ</name>